<reference evidence="4" key="2">
    <citation type="submission" date="2019-09" db="UniProtKB">
        <authorList>
            <consortium name="WormBaseParasite"/>
        </authorList>
    </citation>
    <scope>IDENTIFICATION</scope>
</reference>
<protein>
    <submittedName>
        <fullName evidence="4">Protein LZIC</fullName>
    </submittedName>
</protein>
<keyword evidence="1" id="KW-0175">Coiled coil</keyword>
<keyword evidence="3" id="KW-1185">Reference proteome</keyword>
<dbReference type="Proteomes" id="UP000050761">
    <property type="component" value="Unassembled WGS sequence"/>
</dbReference>
<name>A0A183GJ80_HELPZ</name>
<reference evidence="2 3" key="1">
    <citation type="submission" date="2018-11" db="EMBL/GenBank/DDBJ databases">
        <authorList>
            <consortium name="Pathogen Informatics"/>
        </authorList>
    </citation>
    <scope>NUCLEOTIDE SEQUENCE [LARGE SCALE GENOMIC DNA]</scope>
</reference>
<evidence type="ECO:0000313" key="4">
    <source>
        <dbReference type="WBParaSite" id="HPBE_0002272201-mRNA-1"/>
    </source>
</evidence>
<dbReference type="EMBL" id="UZAH01034286">
    <property type="protein sequence ID" value="VDP34305.1"/>
    <property type="molecule type" value="Genomic_DNA"/>
</dbReference>
<evidence type="ECO:0000313" key="3">
    <source>
        <dbReference type="Proteomes" id="UP000050761"/>
    </source>
</evidence>
<dbReference type="OrthoDB" id="5819470at2759"/>
<dbReference type="AlphaFoldDB" id="A0A183GJ80"/>
<accession>A0A183GJ80</accession>
<organism evidence="3 4">
    <name type="scientific">Heligmosomoides polygyrus</name>
    <name type="common">Parasitic roundworm</name>
    <dbReference type="NCBI Taxonomy" id="6339"/>
    <lineage>
        <taxon>Eukaryota</taxon>
        <taxon>Metazoa</taxon>
        <taxon>Ecdysozoa</taxon>
        <taxon>Nematoda</taxon>
        <taxon>Chromadorea</taxon>
        <taxon>Rhabditida</taxon>
        <taxon>Rhabditina</taxon>
        <taxon>Rhabditomorpha</taxon>
        <taxon>Strongyloidea</taxon>
        <taxon>Heligmosomidae</taxon>
        <taxon>Heligmosomoides</taxon>
    </lineage>
</organism>
<accession>A0A3P8DR91</accession>
<proteinExistence type="predicted"/>
<feature type="coiled-coil region" evidence="1">
    <location>
        <begin position="133"/>
        <end position="200"/>
    </location>
</feature>
<dbReference type="WBParaSite" id="HPBE_0002272201-mRNA-1">
    <property type="protein sequence ID" value="HPBE_0002272201-mRNA-1"/>
    <property type="gene ID" value="HPBE_0002272201"/>
</dbReference>
<evidence type="ECO:0000256" key="1">
    <source>
        <dbReference type="SAM" id="Coils"/>
    </source>
</evidence>
<gene>
    <name evidence="2" type="ORF">HPBE_LOCUS22721</name>
</gene>
<evidence type="ECO:0000313" key="2">
    <source>
        <dbReference type="EMBL" id="VDP34305.1"/>
    </source>
</evidence>
<sequence length="205" mass="23589">MAQVNQYQQDFQFLATLHAYSISELELERDMTSTLEETLRYMDISKTLDLDWTHDLLSTTCAGLSGGELALLTTRLLLTASVTKEKLQSLMQRFTLFDSVYLNMVNLGRIKTTTRERRRQGRGKHDVNAIDLIRAIVKQLTKLDNNISEMEYELRTAEKLIGEEKCRGTATPINPFEEKVQKMEQRLQQLAVKVEDTNKEPQSSK</sequence>